<evidence type="ECO:0000256" key="1">
    <source>
        <dbReference type="ARBA" id="ARBA00004141"/>
    </source>
</evidence>
<keyword evidence="3 6" id="KW-0812">Transmembrane</keyword>
<dbReference type="FunCoup" id="A0A163JKX4">
    <property type="interactions" value="17"/>
</dbReference>
<reference evidence="8" key="1">
    <citation type="submission" date="2016-04" db="EMBL/GenBank/DDBJ databases">
        <authorList>
            <person name="Evans L.H."/>
            <person name="Alamgir A."/>
            <person name="Owens N."/>
            <person name="Weber N.D."/>
            <person name="Virtaneva K."/>
            <person name="Barbian K."/>
            <person name="Babar A."/>
            <person name="Rosenke K."/>
        </authorList>
    </citation>
    <scope>NUCLEOTIDE SEQUENCE [LARGE SCALE GENOMIC DNA]</scope>
    <source>
        <strain evidence="8">CBS 101.48</strain>
    </source>
</reference>
<dbReference type="STRING" id="4829.A0A163JKX4"/>
<organism evidence="8">
    <name type="scientific">Absidia glauca</name>
    <name type="common">Pin mould</name>
    <dbReference type="NCBI Taxonomy" id="4829"/>
    <lineage>
        <taxon>Eukaryota</taxon>
        <taxon>Fungi</taxon>
        <taxon>Fungi incertae sedis</taxon>
        <taxon>Mucoromycota</taxon>
        <taxon>Mucoromycotina</taxon>
        <taxon>Mucoromycetes</taxon>
        <taxon>Mucorales</taxon>
        <taxon>Cunninghamellaceae</taxon>
        <taxon>Absidia</taxon>
    </lineage>
</organism>
<dbReference type="PANTHER" id="PTHR10556">
    <property type="entry name" value="3-OXO-5-ALPHA-STEROID 4-DEHYDROGENASE"/>
    <property type="match status" value="1"/>
</dbReference>
<dbReference type="Proteomes" id="UP000078561">
    <property type="component" value="Unassembled WGS sequence"/>
</dbReference>
<evidence type="ECO:0000259" key="7">
    <source>
        <dbReference type="Pfam" id="PF02544"/>
    </source>
</evidence>
<dbReference type="GO" id="GO:0016627">
    <property type="term" value="F:oxidoreductase activity, acting on the CH-CH group of donors"/>
    <property type="evidence" value="ECO:0007669"/>
    <property type="project" value="InterPro"/>
</dbReference>
<comment type="subcellular location">
    <subcellularLocation>
        <location evidence="1">Membrane</location>
        <topology evidence="1">Multi-pass membrane protein</topology>
    </subcellularLocation>
</comment>
<feature type="transmembrane region" description="Helical" evidence="6">
    <location>
        <begin position="20"/>
        <end position="39"/>
    </location>
</feature>
<dbReference type="OMA" id="SWLMTTC"/>
<protein>
    <recommendedName>
        <fullName evidence="7">3-oxo-5-alpha-steroid 4-dehydrogenase C-terminal domain-containing protein</fullName>
    </recommendedName>
</protein>
<dbReference type="OrthoDB" id="5788137at2759"/>
<dbReference type="Gene3D" id="1.20.120.1630">
    <property type="match status" value="1"/>
</dbReference>
<dbReference type="GO" id="GO:0016020">
    <property type="term" value="C:membrane"/>
    <property type="evidence" value="ECO:0007669"/>
    <property type="project" value="UniProtKB-SubCell"/>
</dbReference>
<dbReference type="EMBL" id="LT553587">
    <property type="protein sequence ID" value="SAM01831.1"/>
    <property type="molecule type" value="Genomic_DNA"/>
</dbReference>
<evidence type="ECO:0000313" key="8">
    <source>
        <dbReference type="EMBL" id="SAM01831.1"/>
    </source>
</evidence>
<feature type="domain" description="3-oxo-5-alpha-steroid 4-dehydrogenase C-terminal" evidence="7">
    <location>
        <begin position="115"/>
        <end position="256"/>
    </location>
</feature>
<dbReference type="InParanoid" id="A0A163JKX4"/>
<evidence type="ECO:0000256" key="3">
    <source>
        <dbReference type="ARBA" id="ARBA00022692"/>
    </source>
</evidence>
<dbReference type="InterPro" id="IPR001104">
    <property type="entry name" value="3-oxo-5_a-steroid_4-DH_C"/>
</dbReference>
<dbReference type="AlphaFoldDB" id="A0A163JKX4"/>
<dbReference type="GO" id="GO:0006629">
    <property type="term" value="P:lipid metabolic process"/>
    <property type="evidence" value="ECO:0007669"/>
    <property type="project" value="InterPro"/>
</dbReference>
<evidence type="ECO:0000256" key="2">
    <source>
        <dbReference type="ARBA" id="ARBA00007742"/>
    </source>
</evidence>
<feature type="transmembrane region" description="Helical" evidence="6">
    <location>
        <begin position="84"/>
        <end position="101"/>
    </location>
</feature>
<dbReference type="Pfam" id="PF02544">
    <property type="entry name" value="Steroid_dh"/>
    <property type="match status" value="1"/>
</dbReference>
<evidence type="ECO:0000313" key="9">
    <source>
        <dbReference type="Proteomes" id="UP000078561"/>
    </source>
</evidence>
<proteinExistence type="inferred from homology"/>
<evidence type="ECO:0000256" key="5">
    <source>
        <dbReference type="ARBA" id="ARBA00023136"/>
    </source>
</evidence>
<evidence type="ECO:0000256" key="6">
    <source>
        <dbReference type="SAM" id="Phobius"/>
    </source>
</evidence>
<dbReference type="PANTHER" id="PTHR10556:SF43">
    <property type="entry name" value="STEROID 5-ALPHA-REDUCTASE DET2"/>
    <property type="match status" value="1"/>
</dbReference>
<gene>
    <name evidence="8" type="primary">ABSGL_07580.1 scaffold 8890</name>
</gene>
<sequence>MDSLLHTLKQRSTYDRTLLVYSSIILILPPVLLVINAPYGRFASSNKIFGFGFSKRWSKLAWFVMELMSPIAYSLTIYNVAGPLTWFQLGVSALWYIHYTNRTFIYSYRVPSMAPMALITCLSAIGFNIVNGYTNAYWVATHTQGGWVVLGTCLWLVGFASNIYHDSILFNLRKASSTGYSIPMGGLFRYVSCPNYLSECVEWIGFALVCNSAPSFWFALGTMANLIPRAYKSHQWYQDHFSDYPANRKAVIPFLF</sequence>
<evidence type="ECO:0000256" key="4">
    <source>
        <dbReference type="ARBA" id="ARBA00022989"/>
    </source>
</evidence>
<feature type="transmembrane region" description="Helical" evidence="6">
    <location>
        <begin position="113"/>
        <end position="133"/>
    </location>
</feature>
<keyword evidence="4 6" id="KW-1133">Transmembrane helix</keyword>
<dbReference type="InterPro" id="IPR039357">
    <property type="entry name" value="SRD5A/TECR"/>
</dbReference>
<keyword evidence="9" id="KW-1185">Reference proteome</keyword>
<feature type="transmembrane region" description="Helical" evidence="6">
    <location>
        <begin position="145"/>
        <end position="164"/>
    </location>
</feature>
<dbReference type="PROSITE" id="PS50244">
    <property type="entry name" value="S5A_REDUCTASE"/>
    <property type="match status" value="1"/>
</dbReference>
<keyword evidence="5 6" id="KW-0472">Membrane</keyword>
<accession>A0A163JKX4</accession>
<comment type="similarity">
    <text evidence="2">Belongs to the steroid 5-alpha reductase family.</text>
</comment>
<name>A0A163JKX4_ABSGL</name>